<dbReference type="InterPro" id="IPR000086">
    <property type="entry name" value="NUDIX_hydrolase_dom"/>
</dbReference>
<accession>A0A518FJE8</accession>
<organism evidence="2 3">
    <name type="scientific">Gimesia panareensis</name>
    <dbReference type="NCBI Taxonomy" id="2527978"/>
    <lineage>
        <taxon>Bacteria</taxon>
        <taxon>Pseudomonadati</taxon>
        <taxon>Planctomycetota</taxon>
        <taxon>Planctomycetia</taxon>
        <taxon>Planctomycetales</taxon>
        <taxon>Planctomycetaceae</taxon>
        <taxon>Gimesia</taxon>
    </lineage>
</organism>
<dbReference type="PANTHER" id="PTHR10885">
    <property type="entry name" value="ISOPENTENYL-DIPHOSPHATE DELTA-ISOMERASE"/>
    <property type="match status" value="1"/>
</dbReference>
<dbReference type="OrthoDB" id="9786032at2"/>
<name>A0A518FJE8_9PLAN</name>
<dbReference type="GO" id="GO:0016787">
    <property type="term" value="F:hydrolase activity"/>
    <property type="evidence" value="ECO:0007669"/>
    <property type="project" value="UniProtKB-KW"/>
</dbReference>
<keyword evidence="2" id="KW-0378">Hydrolase</keyword>
<dbReference type="SUPFAM" id="SSF55811">
    <property type="entry name" value="Nudix"/>
    <property type="match status" value="1"/>
</dbReference>
<reference evidence="2 3" key="1">
    <citation type="submission" date="2019-02" db="EMBL/GenBank/DDBJ databases">
        <title>Deep-cultivation of Planctomycetes and their phenomic and genomic characterization uncovers novel biology.</title>
        <authorList>
            <person name="Wiegand S."/>
            <person name="Jogler M."/>
            <person name="Boedeker C."/>
            <person name="Pinto D."/>
            <person name="Vollmers J."/>
            <person name="Rivas-Marin E."/>
            <person name="Kohn T."/>
            <person name="Peeters S.H."/>
            <person name="Heuer A."/>
            <person name="Rast P."/>
            <person name="Oberbeckmann S."/>
            <person name="Bunk B."/>
            <person name="Jeske O."/>
            <person name="Meyerdierks A."/>
            <person name="Storesund J.E."/>
            <person name="Kallscheuer N."/>
            <person name="Luecker S."/>
            <person name="Lage O.M."/>
            <person name="Pohl T."/>
            <person name="Merkel B.J."/>
            <person name="Hornburger P."/>
            <person name="Mueller R.-W."/>
            <person name="Bruemmer F."/>
            <person name="Labrenz M."/>
            <person name="Spormann A.M."/>
            <person name="Op den Camp H."/>
            <person name="Overmann J."/>
            <person name="Amann R."/>
            <person name="Jetten M.S.M."/>
            <person name="Mascher T."/>
            <person name="Medema M.H."/>
            <person name="Devos D.P."/>
            <person name="Kaster A.-K."/>
            <person name="Ovreas L."/>
            <person name="Rohde M."/>
            <person name="Galperin M.Y."/>
            <person name="Jogler C."/>
        </authorList>
    </citation>
    <scope>NUCLEOTIDE SEQUENCE [LARGE SCALE GENOMIC DNA]</scope>
    <source>
        <strain evidence="2 3">Pan153</strain>
    </source>
</reference>
<evidence type="ECO:0000259" key="1">
    <source>
        <dbReference type="PROSITE" id="PS51462"/>
    </source>
</evidence>
<proteinExistence type="predicted"/>
<feature type="domain" description="Nudix hydrolase" evidence="1">
    <location>
        <begin position="31"/>
        <end position="158"/>
    </location>
</feature>
<evidence type="ECO:0000313" key="3">
    <source>
        <dbReference type="Proteomes" id="UP000320839"/>
    </source>
</evidence>
<sequence length="169" mass="19693">MTNSEELFDVVDAEDRVLEQLPRSVVHARKLLHRAANVFVFNSRGELLLQYRAATKDEYPLTYTSSASGHLSAGEDYAESAQREMQEEIGIETPLERLEKFPGTPHNAYEHTVLFRTFSDGPFTFDPGEIERADFFALSVIDEMLEENVEQFTPPFRQLYRWYRTRHRD</sequence>
<dbReference type="Pfam" id="PF00293">
    <property type="entry name" value="NUDIX"/>
    <property type="match status" value="1"/>
</dbReference>
<dbReference type="CDD" id="cd04692">
    <property type="entry name" value="NUDIX_Hydrolase"/>
    <property type="match status" value="1"/>
</dbReference>
<dbReference type="EMBL" id="CP036317">
    <property type="protein sequence ID" value="QDV16467.1"/>
    <property type="molecule type" value="Genomic_DNA"/>
</dbReference>
<dbReference type="InterPro" id="IPR015797">
    <property type="entry name" value="NUDIX_hydrolase-like_dom_sf"/>
</dbReference>
<dbReference type="AlphaFoldDB" id="A0A518FJE8"/>
<dbReference type="Gene3D" id="3.90.79.10">
    <property type="entry name" value="Nucleoside Triphosphate Pyrophosphohydrolase"/>
    <property type="match status" value="1"/>
</dbReference>
<gene>
    <name evidence="2" type="primary">yfcD</name>
    <name evidence="2" type="ORF">Pan153_10960</name>
</gene>
<dbReference type="EC" id="3.6.-.-" evidence="2"/>
<protein>
    <submittedName>
        <fullName evidence="2">Putative Nudix hydrolase YfcD</fullName>
        <ecNumber evidence="2">3.6.-.-</ecNumber>
    </submittedName>
</protein>
<dbReference type="RefSeq" id="WP_145454371.1">
    <property type="nucleotide sequence ID" value="NZ_CP036317.1"/>
</dbReference>
<dbReference type="Proteomes" id="UP000320839">
    <property type="component" value="Chromosome"/>
</dbReference>
<dbReference type="PROSITE" id="PS51462">
    <property type="entry name" value="NUDIX"/>
    <property type="match status" value="1"/>
</dbReference>
<dbReference type="PANTHER" id="PTHR10885:SF0">
    <property type="entry name" value="ISOPENTENYL-DIPHOSPHATE DELTA-ISOMERASE"/>
    <property type="match status" value="1"/>
</dbReference>
<evidence type="ECO:0000313" key="2">
    <source>
        <dbReference type="EMBL" id="QDV16467.1"/>
    </source>
</evidence>